<organism evidence="2">
    <name type="scientific">Timema californicum</name>
    <name type="common">California timema</name>
    <name type="synonym">Walking stick</name>
    <dbReference type="NCBI Taxonomy" id="61474"/>
    <lineage>
        <taxon>Eukaryota</taxon>
        <taxon>Metazoa</taxon>
        <taxon>Ecdysozoa</taxon>
        <taxon>Arthropoda</taxon>
        <taxon>Hexapoda</taxon>
        <taxon>Insecta</taxon>
        <taxon>Pterygota</taxon>
        <taxon>Neoptera</taxon>
        <taxon>Polyneoptera</taxon>
        <taxon>Phasmatodea</taxon>
        <taxon>Timematodea</taxon>
        <taxon>Timematoidea</taxon>
        <taxon>Timematidae</taxon>
        <taxon>Timema</taxon>
    </lineage>
</organism>
<dbReference type="Pfam" id="PF07707">
    <property type="entry name" value="BACK"/>
    <property type="match status" value="1"/>
</dbReference>
<dbReference type="GO" id="GO:0005829">
    <property type="term" value="C:cytosol"/>
    <property type="evidence" value="ECO:0007669"/>
    <property type="project" value="TreeGrafter"/>
</dbReference>
<gene>
    <name evidence="2" type="ORF">TCMB3V08_LOCUS6341</name>
</gene>
<dbReference type="PANTHER" id="PTHR45774">
    <property type="entry name" value="BTB/POZ DOMAIN-CONTAINING"/>
    <property type="match status" value="1"/>
</dbReference>
<evidence type="ECO:0000259" key="1">
    <source>
        <dbReference type="PROSITE" id="PS50097"/>
    </source>
</evidence>
<protein>
    <submittedName>
        <fullName evidence="2">(California timema) hypothetical protein</fullName>
    </submittedName>
</protein>
<dbReference type="Pfam" id="PF00651">
    <property type="entry name" value="BTB"/>
    <property type="match status" value="1"/>
</dbReference>
<dbReference type="SMART" id="SM00875">
    <property type="entry name" value="BACK"/>
    <property type="match status" value="1"/>
</dbReference>
<dbReference type="InterPro" id="IPR011333">
    <property type="entry name" value="SKP1/BTB/POZ_sf"/>
</dbReference>
<dbReference type="EMBL" id="OE181791">
    <property type="protein sequence ID" value="CAD7573711.1"/>
    <property type="molecule type" value="Genomic_DNA"/>
</dbReference>
<name>A0A7R9P866_TIMCA</name>
<proteinExistence type="predicted"/>
<dbReference type="SMART" id="SM00225">
    <property type="entry name" value="BTB"/>
    <property type="match status" value="1"/>
</dbReference>
<sequence>MEIPPEAAEPPVQLPDIEFIVGAAGHRGILSAHRTILSRASPVFNAMCFGPLAERTLVSIPDIPLRAFRLLLDHVYGRQIGLLSVASSLELLYAAKKYLLEELISLCREHLFNVGLRPGNVCAVYEGVENLDEDTLSRACEEVIRRQTSEVLVEASFPNVSRSTLDFILGNSRLGVRSELEVLGGVLRWAERECDRQGIEADPRNQRKVLGASFAKIRFLSLKGGEFFGSEAARRLLTGDEFHEVFKNLIARGSCAVPPGICPEYDTRGRGGVEEFSYARLSACPACGVRLLDSGAITVRSRENVNLIPVADPKISSSFCKYSLFGWGSPLMLLAAAIVLQLRQRGGNLLDTTGLRSTNCW</sequence>
<dbReference type="InterPro" id="IPR000210">
    <property type="entry name" value="BTB/POZ_dom"/>
</dbReference>
<evidence type="ECO:0000313" key="2">
    <source>
        <dbReference type="EMBL" id="CAD7573711.1"/>
    </source>
</evidence>
<dbReference type="GO" id="GO:0022008">
    <property type="term" value="P:neurogenesis"/>
    <property type="evidence" value="ECO:0007669"/>
    <property type="project" value="TreeGrafter"/>
</dbReference>
<reference evidence="2" key="1">
    <citation type="submission" date="2020-11" db="EMBL/GenBank/DDBJ databases">
        <authorList>
            <person name="Tran Van P."/>
        </authorList>
    </citation>
    <scope>NUCLEOTIDE SEQUENCE</scope>
</reference>
<dbReference type="GO" id="GO:0000932">
    <property type="term" value="C:P-body"/>
    <property type="evidence" value="ECO:0007669"/>
    <property type="project" value="TreeGrafter"/>
</dbReference>
<dbReference type="Gene3D" id="3.30.710.10">
    <property type="entry name" value="Potassium Channel Kv1.1, Chain A"/>
    <property type="match status" value="1"/>
</dbReference>
<feature type="domain" description="BTB" evidence="1">
    <location>
        <begin position="15"/>
        <end position="84"/>
    </location>
</feature>
<dbReference type="PANTHER" id="PTHR45774:SF3">
    <property type="entry name" value="BTB (POZ) DOMAIN-CONTAINING 2B-RELATED"/>
    <property type="match status" value="1"/>
</dbReference>
<dbReference type="InterPro" id="IPR011705">
    <property type="entry name" value="BACK"/>
</dbReference>
<dbReference type="PROSITE" id="PS50097">
    <property type="entry name" value="BTB"/>
    <property type="match status" value="1"/>
</dbReference>
<dbReference type="AlphaFoldDB" id="A0A7R9P866"/>
<accession>A0A7R9P866</accession>
<dbReference type="Gene3D" id="1.25.40.420">
    <property type="match status" value="1"/>
</dbReference>
<dbReference type="SUPFAM" id="SSF54695">
    <property type="entry name" value="POZ domain"/>
    <property type="match status" value="1"/>
</dbReference>